<name>A0ACA9RX65_9GLOM</name>
<keyword evidence="2" id="KW-1185">Reference proteome</keyword>
<accession>A0ACA9RX65</accession>
<organism evidence="1 2">
    <name type="scientific">Racocetra persica</name>
    <dbReference type="NCBI Taxonomy" id="160502"/>
    <lineage>
        <taxon>Eukaryota</taxon>
        <taxon>Fungi</taxon>
        <taxon>Fungi incertae sedis</taxon>
        <taxon>Mucoromycota</taxon>
        <taxon>Glomeromycotina</taxon>
        <taxon>Glomeromycetes</taxon>
        <taxon>Diversisporales</taxon>
        <taxon>Gigasporaceae</taxon>
        <taxon>Racocetra</taxon>
    </lineage>
</organism>
<reference evidence="1" key="1">
    <citation type="submission" date="2021-06" db="EMBL/GenBank/DDBJ databases">
        <authorList>
            <person name="Kallberg Y."/>
            <person name="Tangrot J."/>
            <person name="Rosling A."/>
        </authorList>
    </citation>
    <scope>NUCLEOTIDE SEQUENCE</scope>
    <source>
        <strain evidence="1">MA461A</strain>
    </source>
</reference>
<gene>
    <name evidence="1" type="ORF">RPERSI_LOCUS24332</name>
</gene>
<dbReference type="Proteomes" id="UP000789920">
    <property type="component" value="Unassembled WGS sequence"/>
</dbReference>
<evidence type="ECO:0000313" key="1">
    <source>
        <dbReference type="EMBL" id="CAG8815894.1"/>
    </source>
</evidence>
<feature type="non-terminal residue" evidence="1">
    <location>
        <position position="1"/>
    </location>
</feature>
<evidence type="ECO:0000313" key="2">
    <source>
        <dbReference type="Proteomes" id="UP000789920"/>
    </source>
</evidence>
<proteinExistence type="predicted"/>
<sequence>WEWVDPNWWFDSGGAVDKEGWEYFDNRWNNPSSKSAFRRYTRRRKWARTARMIETIQKIESPLNSTSEPDEKVDRSENTNDSSVDNKLSSNNHKDEESSTTDQ</sequence>
<protein>
    <submittedName>
        <fullName evidence="1">15743_t:CDS:1</fullName>
    </submittedName>
</protein>
<comment type="caution">
    <text evidence="1">The sequence shown here is derived from an EMBL/GenBank/DDBJ whole genome shotgun (WGS) entry which is preliminary data.</text>
</comment>
<dbReference type="EMBL" id="CAJVQC010077872">
    <property type="protein sequence ID" value="CAG8815894.1"/>
    <property type="molecule type" value="Genomic_DNA"/>
</dbReference>